<organism evidence="2">
    <name type="scientific">hydrocarbon metagenome</name>
    <dbReference type="NCBI Taxonomy" id="938273"/>
    <lineage>
        <taxon>unclassified sequences</taxon>
        <taxon>metagenomes</taxon>
        <taxon>ecological metagenomes</taxon>
    </lineage>
</organism>
<name>A0A0W8FQU3_9ZZZZ</name>
<evidence type="ECO:0000256" key="1">
    <source>
        <dbReference type="SAM" id="Phobius"/>
    </source>
</evidence>
<dbReference type="AlphaFoldDB" id="A0A0W8FQU3"/>
<comment type="caution">
    <text evidence="2">The sequence shown here is derived from an EMBL/GenBank/DDBJ whole genome shotgun (WGS) entry which is preliminary data.</text>
</comment>
<keyword evidence="1" id="KW-0812">Transmembrane</keyword>
<proteinExistence type="predicted"/>
<keyword evidence="1" id="KW-0472">Membrane</keyword>
<dbReference type="EMBL" id="LNQE01000915">
    <property type="protein sequence ID" value="KUG23222.1"/>
    <property type="molecule type" value="Genomic_DNA"/>
</dbReference>
<feature type="transmembrane region" description="Helical" evidence="1">
    <location>
        <begin position="21"/>
        <end position="37"/>
    </location>
</feature>
<evidence type="ECO:0000313" key="2">
    <source>
        <dbReference type="EMBL" id="KUG23222.1"/>
    </source>
</evidence>
<protein>
    <submittedName>
        <fullName evidence="2">Uncharacterized protein</fullName>
    </submittedName>
</protein>
<keyword evidence="1" id="KW-1133">Transmembrane helix</keyword>
<reference evidence="2" key="1">
    <citation type="journal article" date="2015" name="Proc. Natl. Acad. Sci. U.S.A.">
        <title>Networks of energetic and metabolic interactions define dynamics in microbial communities.</title>
        <authorList>
            <person name="Embree M."/>
            <person name="Liu J.K."/>
            <person name="Al-Bassam M.M."/>
            <person name="Zengler K."/>
        </authorList>
    </citation>
    <scope>NUCLEOTIDE SEQUENCE</scope>
</reference>
<accession>A0A0W8FQU3</accession>
<sequence>MRIFHPFLARTIAMALPNPDPAPVITALLIIITPYFFSDHFI</sequence>
<gene>
    <name evidence="2" type="ORF">ASZ90_006982</name>
</gene>